<evidence type="ECO:0000313" key="2">
    <source>
        <dbReference type="EMBL" id="KAK3678690.1"/>
    </source>
</evidence>
<dbReference type="EMBL" id="JAUTXT010000003">
    <property type="protein sequence ID" value="KAK3678690.1"/>
    <property type="molecule type" value="Genomic_DNA"/>
</dbReference>
<dbReference type="InterPro" id="IPR011333">
    <property type="entry name" value="SKP1/BTB/POZ_sf"/>
</dbReference>
<feature type="region of interest" description="Disordered" evidence="1">
    <location>
        <begin position="1"/>
        <end position="72"/>
    </location>
</feature>
<feature type="region of interest" description="Disordered" evidence="1">
    <location>
        <begin position="630"/>
        <end position="673"/>
    </location>
</feature>
<dbReference type="Gene3D" id="3.30.710.10">
    <property type="entry name" value="Potassium Channel Kv1.1, Chain A"/>
    <property type="match status" value="1"/>
</dbReference>
<evidence type="ECO:0000313" key="3">
    <source>
        <dbReference type="Proteomes" id="UP001274830"/>
    </source>
</evidence>
<feature type="compositionally biased region" description="Polar residues" evidence="1">
    <location>
        <begin position="1"/>
        <end position="10"/>
    </location>
</feature>
<dbReference type="PANTHER" id="PTHR31758:SF2">
    <property type="entry name" value="BTB_POZ DOMAIN-CONTAINING PROTEIN YLR108C"/>
    <property type="match status" value="1"/>
</dbReference>
<feature type="compositionally biased region" description="Low complexity" evidence="1">
    <location>
        <begin position="197"/>
        <end position="210"/>
    </location>
</feature>
<gene>
    <name evidence="2" type="ORF">LTR78_001143</name>
</gene>
<dbReference type="PANTHER" id="PTHR31758">
    <property type="entry name" value="BTB/POZ DOMAIN-CONTAINING PROTEIN YLR108C"/>
    <property type="match status" value="1"/>
</dbReference>
<feature type="compositionally biased region" description="Basic and acidic residues" evidence="1">
    <location>
        <begin position="106"/>
        <end position="116"/>
    </location>
</feature>
<dbReference type="Proteomes" id="UP001274830">
    <property type="component" value="Unassembled WGS sequence"/>
</dbReference>
<protein>
    <recommendedName>
        <fullName evidence="4">Potassium channel tetramerisation-type BTB domain-containing protein</fullName>
    </recommendedName>
</protein>
<comment type="caution">
    <text evidence="2">The sequence shown here is derived from an EMBL/GenBank/DDBJ whole genome shotgun (WGS) entry which is preliminary data.</text>
</comment>
<evidence type="ECO:0008006" key="4">
    <source>
        <dbReference type="Google" id="ProtNLM"/>
    </source>
</evidence>
<name>A0AAE1C5E8_9PEZI</name>
<feature type="compositionally biased region" description="Low complexity" evidence="1">
    <location>
        <begin position="40"/>
        <end position="64"/>
    </location>
</feature>
<dbReference type="AlphaFoldDB" id="A0AAE1C5E8"/>
<proteinExistence type="predicted"/>
<accession>A0AAE1C5E8</accession>
<keyword evidence="3" id="KW-1185">Reference proteome</keyword>
<sequence>MPSKATQQSKLADISASLEGSAAGTRKNAIDDSEHGSPMSANTQQPTAASSSASRPANQRSPSATFRKAAASHLGQMETSIWDWDTPLESVGESTSYYYEPQGELLQDHTPRDKTSEFTIPTVVGPQDSDPGEEKDGFLVPGRLTGRVATVAGSKRKSTGEDDSIGLTQHSAQKRLSRNMTEDSEIITPGSVNPGPAHTARSHSAAASRSIPGNAEARPRPVPSPSQSGRGVPPAPTRGQSEAATVVALPARKVFPIQIGDKLFRLSGASISSDAPSYFSQFFEEQLRQNEGAETLRTLYIDRDPATFEDISLHLQGYHIEPKDGPHFVRLFADAQFFSLPRLTAQLFASPIYIRIGDSEFQIPRDLFNNPGDSPNYFSLGFSIFFTTPTDVFPGLNKRTLLRPPSILPPSVPNKCAQTFADILHILKGYPVHIRNEEHRAELLRDARYYHLKGLEQRIIPHSISYNLGRAISEIVIPLTHIRASGISFVPDSAASTPSASGVSPTGSATSAPGLGPGWVYYQRPYVDSEAYCLILEIGGEESSILSIAPPSVSTSPRLARVTFHRETLGQMTKLLTLIANKMNLPITQPLGLMMMERGAGVASLPVSPGNSGLSEERVKVKIGSDAHVVLDGQPWHGANEEDDDDESMDVAPESPASTSKRRRTVDEEEDGEEWVVRKAQYRLRVQPESRGPQMGRSGMEIVLGAVKIEAISSERGRNEARGFVT</sequence>
<feature type="region of interest" description="Disordered" evidence="1">
    <location>
        <begin position="99"/>
        <end position="241"/>
    </location>
</feature>
<organism evidence="2 3">
    <name type="scientific">Recurvomyces mirabilis</name>
    <dbReference type="NCBI Taxonomy" id="574656"/>
    <lineage>
        <taxon>Eukaryota</taxon>
        <taxon>Fungi</taxon>
        <taxon>Dikarya</taxon>
        <taxon>Ascomycota</taxon>
        <taxon>Pezizomycotina</taxon>
        <taxon>Dothideomycetes</taxon>
        <taxon>Dothideomycetidae</taxon>
        <taxon>Mycosphaerellales</taxon>
        <taxon>Teratosphaeriaceae</taxon>
        <taxon>Recurvomyces</taxon>
    </lineage>
</organism>
<reference evidence="2" key="1">
    <citation type="submission" date="2023-07" db="EMBL/GenBank/DDBJ databases">
        <title>Black Yeasts Isolated from many extreme environments.</title>
        <authorList>
            <person name="Coleine C."/>
            <person name="Stajich J.E."/>
            <person name="Selbmann L."/>
        </authorList>
    </citation>
    <scope>NUCLEOTIDE SEQUENCE</scope>
    <source>
        <strain evidence="2">CCFEE 5485</strain>
    </source>
</reference>
<evidence type="ECO:0000256" key="1">
    <source>
        <dbReference type="SAM" id="MobiDB-lite"/>
    </source>
</evidence>
<dbReference type="SUPFAM" id="SSF54695">
    <property type="entry name" value="POZ domain"/>
    <property type="match status" value="1"/>
</dbReference>